<dbReference type="Gene3D" id="3.90.550.50">
    <property type="match status" value="1"/>
</dbReference>
<evidence type="ECO:0000256" key="4">
    <source>
        <dbReference type="ARBA" id="ARBA00022679"/>
    </source>
</evidence>
<organism evidence="12 13">
    <name type="scientific">Helobdella robusta</name>
    <name type="common">Californian leech</name>
    <dbReference type="NCBI Taxonomy" id="6412"/>
    <lineage>
        <taxon>Eukaryota</taxon>
        <taxon>Metazoa</taxon>
        <taxon>Spiralia</taxon>
        <taxon>Lophotrochozoa</taxon>
        <taxon>Annelida</taxon>
        <taxon>Clitellata</taxon>
        <taxon>Hirudinea</taxon>
        <taxon>Rhynchobdellida</taxon>
        <taxon>Glossiphoniidae</taxon>
        <taxon>Helobdella</taxon>
    </lineage>
</organism>
<gene>
    <name evidence="12" type="primary">20198904</name>
    <name evidence="11" type="ORF">HELRODRAFT_160790</name>
</gene>
<dbReference type="Pfam" id="PF01762">
    <property type="entry name" value="Galactosyl_T"/>
    <property type="match status" value="1"/>
</dbReference>
<dbReference type="PANTHER" id="PTHR11214:SF364">
    <property type="entry name" value="HEXOSYLTRANSFERASE"/>
    <property type="match status" value="1"/>
</dbReference>
<keyword evidence="7" id="KW-1133">Transmembrane helix</keyword>
<sequence>MKTNLIKLILLTSCSIVILYSFAIFILSSSLIFVKYEQSDSDIADLLATVNGFENDLERIKMEMKVSIDDVDEAVRRFEHPQRENQNFWKIKPLMHNPYLCSKVPNRQMDDKSTKENDGWMELPEEVEVDHSINWIMYVHSSVKNTELRQIIRKTWGQPDLFKNYKSKIIFAVGRPQNAHWQRKLNLEFEIFKDILQGDFMDTYKNLTYKAVFTLKWVSLYCKHVPIVMKADDDSFLNIFQLKHYLIYNLSRSNDDNQGFSDGKSTTTAKINYNGDDNLKILCPVYGDNVMPILRDKKTCMKWCVDKHDLPGRTGFPTYCSGIAYFFTQELVQKMVQHIQTTPYFWIDDVYITGLLPMKIPNVKYLSISDETILDNKQAFSEYRNNTLPIRYNVVHLGDTKAFAILWNILLKRLTIADLNSLTKSRDDLKVQAFSL</sequence>
<dbReference type="AlphaFoldDB" id="T1EQQ4"/>
<dbReference type="RefSeq" id="XP_009015969.1">
    <property type="nucleotide sequence ID" value="XM_009017721.1"/>
</dbReference>
<keyword evidence="6" id="KW-0735">Signal-anchor</keyword>
<protein>
    <recommendedName>
        <fullName evidence="10">Hexosyltransferase</fullName>
        <ecNumber evidence="10">2.4.1.-</ecNumber>
    </recommendedName>
</protein>
<reference evidence="12" key="3">
    <citation type="submission" date="2015-06" db="UniProtKB">
        <authorList>
            <consortium name="EnsemblMetazoa"/>
        </authorList>
    </citation>
    <scope>IDENTIFICATION</scope>
</reference>
<keyword evidence="5" id="KW-0812">Transmembrane</keyword>
<evidence type="ECO:0000256" key="5">
    <source>
        <dbReference type="ARBA" id="ARBA00022692"/>
    </source>
</evidence>
<name>T1EQQ4_HELRO</name>
<dbReference type="CTD" id="20198904"/>
<comment type="subcellular location">
    <subcellularLocation>
        <location evidence="1 10">Golgi apparatus membrane</location>
        <topology evidence="1 10">Single-pass type II membrane protein</topology>
    </subcellularLocation>
</comment>
<reference evidence="11 13" key="2">
    <citation type="journal article" date="2013" name="Nature">
        <title>Insights into bilaterian evolution from three spiralian genomes.</title>
        <authorList>
            <person name="Simakov O."/>
            <person name="Marletaz F."/>
            <person name="Cho S.J."/>
            <person name="Edsinger-Gonzales E."/>
            <person name="Havlak P."/>
            <person name="Hellsten U."/>
            <person name="Kuo D.H."/>
            <person name="Larsson T."/>
            <person name="Lv J."/>
            <person name="Arendt D."/>
            <person name="Savage R."/>
            <person name="Osoegawa K."/>
            <person name="de Jong P."/>
            <person name="Grimwood J."/>
            <person name="Chapman J.A."/>
            <person name="Shapiro H."/>
            <person name="Aerts A."/>
            <person name="Otillar R.P."/>
            <person name="Terry A.Y."/>
            <person name="Boore J.L."/>
            <person name="Grigoriev I.V."/>
            <person name="Lindberg D.R."/>
            <person name="Seaver E.C."/>
            <person name="Weisblat D.A."/>
            <person name="Putnam N.H."/>
            <person name="Rokhsar D.S."/>
        </authorList>
    </citation>
    <scope>NUCLEOTIDE SEQUENCE</scope>
</reference>
<keyword evidence="8 10" id="KW-0333">Golgi apparatus</keyword>
<dbReference type="OMA" id="PANEECI"/>
<dbReference type="PANTHER" id="PTHR11214">
    <property type="entry name" value="BETA-1,3-N-ACETYLGLUCOSAMINYLTRANSFERASE"/>
    <property type="match status" value="1"/>
</dbReference>
<evidence type="ECO:0000256" key="7">
    <source>
        <dbReference type="ARBA" id="ARBA00022989"/>
    </source>
</evidence>
<keyword evidence="9" id="KW-0472">Membrane</keyword>
<dbReference type="GO" id="GO:0000139">
    <property type="term" value="C:Golgi membrane"/>
    <property type="evidence" value="ECO:0000318"/>
    <property type="project" value="GO_Central"/>
</dbReference>
<dbReference type="GeneID" id="20198904"/>
<reference evidence="13" key="1">
    <citation type="submission" date="2012-12" db="EMBL/GenBank/DDBJ databases">
        <authorList>
            <person name="Hellsten U."/>
            <person name="Grimwood J."/>
            <person name="Chapman J.A."/>
            <person name="Shapiro H."/>
            <person name="Aerts A."/>
            <person name="Otillar R.P."/>
            <person name="Terry A.Y."/>
            <person name="Boore J.L."/>
            <person name="Simakov O."/>
            <person name="Marletaz F."/>
            <person name="Cho S.-J."/>
            <person name="Edsinger-Gonzales E."/>
            <person name="Havlak P."/>
            <person name="Kuo D.-H."/>
            <person name="Larsson T."/>
            <person name="Lv J."/>
            <person name="Arendt D."/>
            <person name="Savage R."/>
            <person name="Osoegawa K."/>
            <person name="de Jong P."/>
            <person name="Lindberg D.R."/>
            <person name="Seaver E.C."/>
            <person name="Weisblat D.A."/>
            <person name="Putnam N.H."/>
            <person name="Grigoriev I.V."/>
            <person name="Rokhsar D.S."/>
        </authorList>
    </citation>
    <scope>NUCLEOTIDE SEQUENCE</scope>
</reference>
<keyword evidence="13" id="KW-1185">Reference proteome</keyword>
<dbReference type="eggNOG" id="KOG2287">
    <property type="taxonomic scope" value="Eukaryota"/>
</dbReference>
<dbReference type="EnsemblMetazoa" id="HelroT160790">
    <property type="protein sequence ID" value="HelroP160790"/>
    <property type="gene ID" value="HelroG160790"/>
</dbReference>
<dbReference type="EMBL" id="KB096324">
    <property type="protein sequence ID" value="ESO06601.1"/>
    <property type="molecule type" value="Genomic_DNA"/>
</dbReference>
<dbReference type="InParanoid" id="T1EQQ4"/>
<evidence type="ECO:0000256" key="9">
    <source>
        <dbReference type="ARBA" id="ARBA00023136"/>
    </source>
</evidence>
<dbReference type="OrthoDB" id="6045055at2759"/>
<evidence type="ECO:0000256" key="8">
    <source>
        <dbReference type="ARBA" id="ARBA00023034"/>
    </source>
</evidence>
<dbReference type="EC" id="2.4.1.-" evidence="10"/>
<evidence type="ECO:0000313" key="11">
    <source>
        <dbReference type="EMBL" id="ESO06601.1"/>
    </source>
</evidence>
<evidence type="ECO:0000256" key="6">
    <source>
        <dbReference type="ARBA" id="ARBA00022968"/>
    </source>
</evidence>
<dbReference type="STRING" id="6412.T1EQQ4"/>
<evidence type="ECO:0000313" key="13">
    <source>
        <dbReference type="Proteomes" id="UP000015101"/>
    </source>
</evidence>
<evidence type="ECO:0000256" key="1">
    <source>
        <dbReference type="ARBA" id="ARBA00004323"/>
    </source>
</evidence>
<accession>T1EQQ4</accession>
<dbReference type="GO" id="GO:0006493">
    <property type="term" value="P:protein O-linked glycosylation"/>
    <property type="evidence" value="ECO:0000318"/>
    <property type="project" value="GO_Central"/>
</dbReference>
<keyword evidence="4" id="KW-0808">Transferase</keyword>
<keyword evidence="3 10" id="KW-0328">Glycosyltransferase</keyword>
<dbReference type="KEGG" id="hro:HELRODRAFT_160790"/>
<dbReference type="GO" id="GO:0016757">
    <property type="term" value="F:glycosyltransferase activity"/>
    <property type="evidence" value="ECO:0000318"/>
    <property type="project" value="GO_Central"/>
</dbReference>
<comment type="similarity">
    <text evidence="2 10">Belongs to the glycosyltransferase 31 family.</text>
</comment>
<dbReference type="GO" id="GO:0016758">
    <property type="term" value="F:hexosyltransferase activity"/>
    <property type="evidence" value="ECO:0007669"/>
    <property type="project" value="InterPro"/>
</dbReference>
<evidence type="ECO:0000256" key="2">
    <source>
        <dbReference type="ARBA" id="ARBA00008661"/>
    </source>
</evidence>
<dbReference type="HOGENOM" id="CLU_036849_2_0_1"/>
<evidence type="ECO:0000256" key="10">
    <source>
        <dbReference type="RuleBase" id="RU363063"/>
    </source>
</evidence>
<evidence type="ECO:0000256" key="3">
    <source>
        <dbReference type="ARBA" id="ARBA00022676"/>
    </source>
</evidence>
<dbReference type="Proteomes" id="UP000015101">
    <property type="component" value="Unassembled WGS sequence"/>
</dbReference>
<dbReference type="EMBL" id="AMQM01000654">
    <property type="status" value="NOT_ANNOTATED_CDS"/>
    <property type="molecule type" value="Genomic_DNA"/>
</dbReference>
<dbReference type="InterPro" id="IPR002659">
    <property type="entry name" value="Glyco_trans_31"/>
</dbReference>
<proteinExistence type="inferred from homology"/>
<evidence type="ECO:0000313" key="12">
    <source>
        <dbReference type="EnsemblMetazoa" id="HelroP160790"/>
    </source>
</evidence>